<feature type="region of interest" description="Disordered" evidence="1">
    <location>
        <begin position="74"/>
        <end position="109"/>
    </location>
</feature>
<feature type="region of interest" description="Disordered" evidence="1">
    <location>
        <begin position="1"/>
        <end position="23"/>
    </location>
</feature>
<comment type="caution">
    <text evidence="2">The sequence shown here is derived from an EMBL/GenBank/DDBJ whole genome shotgun (WGS) entry which is preliminary data.</text>
</comment>
<keyword evidence="3" id="KW-1185">Reference proteome</keyword>
<dbReference type="AlphaFoldDB" id="A0A4Z2GZD3"/>
<gene>
    <name evidence="2" type="ORF">EYF80_031230</name>
</gene>
<organism evidence="2 3">
    <name type="scientific">Liparis tanakae</name>
    <name type="common">Tanaka's snailfish</name>
    <dbReference type="NCBI Taxonomy" id="230148"/>
    <lineage>
        <taxon>Eukaryota</taxon>
        <taxon>Metazoa</taxon>
        <taxon>Chordata</taxon>
        <taxon>Craniata</taxon>
        <taxon>Vertebrata</taxon>
        <taxon>Euteleostomi</taxon>
        <taxon>Actinopterygii</taxon>
        <taxon>Neopterygii</taxon>
        <taxon>Teleostei</taxon>
        <taxon>Neoteleostei</taxon>
        <taxon>Acanthomorphata</taxon>
        <taxon>Eupercaria</taxon>
        <taxon>Perciformes</taxon>
        <taxon>Cottioidei</taxon>
        <taxon>Cottales</taxon>
        <taxon>Liparidae</taxon>
        <taxon>Liparis</taxon>
    </lineage>
</organism>
<feature type="compositionally biased region" description="Low complexity" evidence="1">
    <location>
        <begin position="95"/>
        <end position="109"/>
    </location>
</feature>
<evidence type="ECO:0000256" key="1">
    <source>
        <dbReference type="SAM" id="MobiDB-lite"/>
    </source>
</evidence>
<sequence length="109" mass="12212">MTCPNSSSGVSPKKGTQPTRNSYRMMPIAHQSTGFPLVVRLISPILERPKSVSLMCPMEVMRRLRDTQRHLWQKDRVTNEEDGERRNDLLQDLTSVESSVSGVSGPSLS</sequence>
<dbReference type="EMBL" id="SRLO01000375">
    <property type="protein sequence ID" value="TNN58610.1"/>
    <property type="molecule type" value="Genomic_DNA"/>
</dbReference>
<feature type="compositionally biased region" description="Polar residues" evidence="1">
    <location>
        <begin position="1"/>
        <end position="22"/>
    </location>
</feature>
<dbReference type="Proteomes" id="UP000314294">
    <property type="component" value="Unassembled WGS sequence"/>
</dbReference>
<proteinExistence type="predicted"/>
<name>A0A4Z2GZD3_9TELE</name>
<feature type="compositionally biased region" description="Basic and acidic residues" evidence="1">
    <location>
        <begin position="74"/>
        <end position="89"/>
    </location>
</feature>
<accession>A0A4Z2GZD3</accession>
<evidence type="ECO:0000313" key="3">
    <source>
        <dbReference type="Proteomes" id="UP000314294"/>
    </source>
</evidence>
<reference evidence="2 3" key="1">
    <citation type="submission" date="2019-03" db="EMBL/GenBank/DDBJ databases">
        <title>First draft genome of Liparis tanakae, snailfish: a comprehensive survey of snailfish specific genes.</title>
        <authorList>
            <person name="Kim W."/>
            <person name="Song I."/>
            <person name="Jeong J.-H."/>
            <person name="Kim D."/>
            <person name="Kim S."/>
            <person name="Ryu S."/>
            <person name="Song J.Y."/>
            <person name="Lee S.K."/>
        </authorList>
    </citation>
    <scope>NUCLEOTIDE SEQUENCE [LARGE SCALE GENOMIC DNA]</scope>
    <source>
        <tissue evidence="2">Muscle</tissue>
    </source>
</reference>
<evidence type="ECO:0000313" key="2">
    <source>
        <dbReference type="EMBL" id="TNN58610.1"/>
    </source>
</evidence>
<protein>
    <submittedName>
        <fullName evidence="2">Uncharacterized protein</fullName>
    </submittedName>
</protein>